<protein>
    <recommendedName>
        <fullName evidence="2">histidine kinase</fullName>
        <ecNumber evidence="2">2.7.13.3</ecNumber>
    </recommendedName>
</protein>
<dbReference type="PROSITE" id="PS50109">
    <property type="entry name" value="HIS_KIN"/>
    <property type="match status" value="1"/>
</dbReference>
<dbReference type="InterPro" id="IPR003018">
    <property type="entry name" value="GAF"/>
</dbReference>
<dbReference type="Proteomes" id="UP000284763">
    <property type="component" value="Unassembled WGS sequence"/>
</dbReference>
<dbReference type="Gene3D" id="3.30.450.40">
    <property type="match status" value="1"/>
</dbReference>
<dbReference type="InterPro" id="IPR029016">
    <property type="entry name" value="GAF-like_dom_sf"/>
</dbReference>
<dbReference type="GO" id="GO:0004673">
    <property type="term" value="F:protein histidine kinase activity"/>
    <property type="evidence" value="ECO:0007669"/>
    <property type="project" value="UniProtKB-EC"/>
</dbReference>
<feature type="domain" description="Histidine kinase" evidence="9">
    <location>
        <begin position="411"/>
        <end position="585"/>
    </location>
</feature>
<comment type="caution">
    <text evidence="12">The sequence shown here is derived from an EMBL/GenBank/DDBJ whole genome shotgun (WGS) entry which is preliminary data.</text>
</comment>
<dbReference type="EMBL" id="QZAB01000012">
    <property type="protein sequence ID" value="RQD92899.1"/>
    <property type="molecule type" value="Genomic_DNA"/>
</dbReference>
<evidence type="ECO:0000313" key="13">
    <source>
        <dbReference type="Proteomes" id="UP000284763"/>
    </source>
</evidence>
<feature type="domain" description="PAS" evidence="10">
    <location>
        <begin position="276"/>
        <end position="348"/>
    </location>
</feature>
<organism evidence="12 13">
    <name type="scientific">Methanosalsum natronophilum</name>
    <dbReference type="NCBI Taxonomy" id="768733"/>
    <lineage>
        <taxon>Archaea</taxon>
        <taxon>Methanobacteriati</taxon>
        <taxon>Methanobacteriota</taxon>
        <taxon>Stenosarchaea group</taxon>
        <taxon>Methanomicrobia</taxon>
        <taxon>Methanosarcinales</taxon>
        <taxon>Methanosarcinaceae</taxon>
        <taxon>Methanosalsum</taxon>
    </lineage>
</organism>
<dbReference type="InterPro" id="IPR035965">
    <property type="entry name" value="PAS-like_dom_sf"/>
</dbReference>
<dbReference type="PROSITE" id="PS50113">
    <property type="entry name" value="PAC"/>
    <property type="match status" value="2"/>
</dbReference>
<keyword evidence="6" id="KW-0418">Kinase</keyword>
<dbReference type="PANTHER" id="PTHR41523:SF8">
    <property type="entry name" value="ETHYLENE RESPONSE SENSOR PROTEIN"/>
    <property type="match status" value="1"/>
</dbReference>
<dbReference type="NCBIfam" id="TIGR00229">
    <property type="entry name" value="sensory_box"/>
    <property type="match status" value="1"/>
</dbReference>
<evidence type="ECO:0000256" key="8">
    <source>
        <dbReference type="ARBA" id="ARBA00023026"/>
    </source>
</evidence>
<evidence type="ECO:0000313" key="12">
    <source>
        <dbReference type="EMBL" id="RQD92899.1"/>
    </source>
</evidence>
<dbReference type="InterPro" id="IPR013655">
    <property type="entry name" value="PAS_fold_3"/>
</dbReference>
<accession>A0A424Z4S4</accession>
<evidence type="ECO:0000259" key="10">
    <source>
        <dbReference type="PROSITE" id="PS50112"/>
    </source>
</evidence>
<dbReference type="PROSITE" id="PS50112">
    <property type="entry name" value="PAS"/>
    <property type="match status" value="1"/>
</dbReference>
<dbReference type="EC" id="2.7.13.3" evidence="2"/>
<dbReference type="Gene3D" id="3.30.450.20">
    <property type="entry name" value="PAS domain"/>
    <property type="match status" value="2"/>
</dbReference>
<evidence type="ECO:0000256" key="7">
    <source>
        <dbReference type="ARBA" id="ARBA00022840"/>
    </source>
</evidence>
<sequence length="585" mass="66743">GVWFADENGKLVMGNPAGIEIWGAEPKVGPKKYDVFKARRLPSREIIQPDDWALAHTINKGIAITNELLEIEAFDGKNKIILNHTFPVFDNEDNVEGAIVINQDITTEKMKELRLSKVNKCLLNLGSDFNENINSITSLAGKLLDGAAAFYNKFDDTRDLLISKSQWNAPPDFKKEDSPYGHVCYETIISGPEVQYIPDLLKTKYATSDPNVQKYDLRSYLGHLVKAEDEVFGILCVVFTEETIVSEDDEKLIGILASAIAAEEERLSYTNKLKLSEERFRNVVESISDGIIELDLVNNKAYFSDRYYQMLGYEPNEFEPSYQAWMKAINPRDIDRVEKRFKEYISGKRGDFNVEYRAVHKSGELVWVQLKGKVEEYSDIGEPLKFIATQIDMTEHKKLEEMKKNRLIVQEVHHRVKNNLQVISSLLNMESRKLENEHIKHVFQDSQNRIRSMALAHEKLYGADNLASVEISDYIQSLSSYLIQSHNRNHIKIKLNIDSDTIYASMDIVVPLGLILNEIITNSLKHAFYNMEEGTINISFYQIDDKYHLEIEDNGIGISHDFDLESSNSLGVKIIDMLVAQLGGD</sequence>
<gene>
    <name evidence="12" type="ORF">D5R95_00115</name>
</gene>
<proteinExistence type="predicted"/>
<dbReference type="InterPro" id="IPR001610">
    <property type="entry name" value="PAC"/>
</dbReference>
<dbReference type="InterPro" id="IPR005467">
    <property type="entry name" value="His_kinase_dom"/>
</dbReference>
<dbReference type="SUPFAM" id="SSF55785">
    <property type="entry name" value="PYP-like sensor domain (PAS domain)"/>
    <property type="match status" value="2"/>
</dbReference>
<dbReference type="Pfam" id="PF02518">
    <property type="entry name" value="HATPase_c"/>
    <property type="match status" value="1"/>
</dbReference>
<feature type="domain" description="PAC" evidence="11">
    <location>
        <begin position="352"/>
        <end position="405"/>
    </location>
</feature>
<dbReference type="SUPFAM" id="SSF55781">
    <property type="entry name" value="GAF domain-like"/>
    <property type="match status" value="1"/>
</dbReference>
<evidence type="ECO:0000259" key="9">
    <source>
        <dbReference type="PROSITE" id="PS50109"/>
    </source>
</evidence>
<dbReference type="Pfam" id="PF01590">
    <property type="entry name" value="GAF"/>
    <property type="match status" value="1"/>
</dbReference>
<dbReference type="Pfam" id="PF07568">
    <property type="entry name" value="HisKA_2"/>
    <property type="match status" value="1"/>
</dbReference>
<dbReference type="SMART" id="SM00091">
    <property type="entry name" value="PAS"/>
    <property type="match status" value="1"/>
</dbReference>
<feature type="domain" description="PAC" evidence="11">
    <location>
        <begin position="64"/>
        <end position="117"/>
    </location>
</feature>
<dbReference type="PANTHER" id="PTHR41523">
    <property type="entry name" value="TWO-COMPONENT SYSTEM SENSOR PROTEIN"/>
    <property type="match status" value="1"/>
</dbReference>
<dbReference type="GO" id="GO:0005524">
    <property type="term" value="F:ATP binding"/>
    <property type="evidence" value="ECO:0007669"/>
    <property type="project" value="UniProtKB-KW"/>
</dbReference>
<dbReference type="Gene3D" id="3.30.565.10">
    <property type="entry name" value="Histidine kinase-like ATPase, C-terminal domain"/>
    <property type="match status" value="1"/>
</dbReference>
<evidence type="ECO:0000256" key="3">
    <source>
        <dbReference type="ARBA" id="ARBA00022553"/>
    </source>
</evidence>
<dbReference type="SUPFAM" id="SSF55874">
    <property type="entry name" value="ATPase domain of HSP90 chaperone/DNA topoisomerase II/histidine kinase"/>
    <property type="match status" value="1"/>
</dbReference>
<dbReference type="SMART" id="SM00086">
    <property type="entry name" value="PAC"/>
    <property type="match status" value="2"/>
</dbReference>
<dbReference type="InterPro" id="IPR000700">
    <property type="entry name" value="PAS-assoc_C"/>
</dbReference>
<dbReference type="CDD" id="cd00130">
    <property type="entry name" value="PAS"/>
    <property type="match status" value="1"/>
</dbReference>
<dbReference type="InterPro" id="IPR003594">
    <property type="entry name" value="HATPase_dom"/>
</dbReference>
<dbReference type="InterPro" id="IPR036890">
    <property type="entry name" value="HATPase_C_sf"/>
</dbReference>
<dbReference type="Pfam" id="PF08447">
    <property type="entry name" value="PAS_3"/>
    <property type="match status" value="1"/>
</dbReference>
<feature type="non-terminal residue" evidence="12">
    <location>
        <position position="1"/>
    </location>
</feature>
<name>A0A424Z4S4_9EURY</name>
<keyword evidence="8" id="KW-0843">Virulence</keyword>
<dbReference type="InterPro" id="IPR011495">
    <property type="entry name" value="Sig_transdc_His_kin_sub2_dim/P"/>
</dbReference>
<dbReference type="AlphaFoldDB" id="A0A424Z4S4"/>
<keyword evidence="4" id="KW-0808">Transferase</keyword>
<feature type="non-terminal residue" evidence="12">
    <location>
        <position position="585"/>
    </location>
</feature>
<reference evidence="12 13" key="1">
    <citation type="submission" date="2018-08" db="EMBL/GenBank/DDBJ databases">
        <title>The metabolism and importance of syntrophic acetate oxidation coupled to methane or sulfide production in haloalkaline environments.</title>
        <authorList>
            <person name="Timmers P.H.A."/>
            <person name="Vavourakis C.D."/>
            <person name="Sorokin D.Y."/>
            <person name="Sinninghe Damste J.S."/>
            <person name="Muyzer G."/>
            <person name="Stams A.J.M."/>
            <person name="Plugge C.M."/>
        </authorList>
    </citation>
    <scope>NUCLEOTIDE SEQUENCE [LARGE SCALE GENOMIC DNA]</scope>
    <source>
        <strain evidence="12">MSAO_Arc3</strain>
    </source>
</reference>
<comment type="catalytic activity">
    <reaction evidence="1">
        <text>ATP + protein L-histidine = ADP + protein N-phospho-L-histidine.</text>
        <dbReference type="EC" id="2.7.13.3"/>
    </reaction>
</comment>
<dbReference type="InterPro" id="IPR000014">
    <property type="entry name" value="PAS"/>
</dbReference>
<evidence type="ECO:0000259" key="11">
    <source>
        <dbReference type="PROSITE" id="PS50113"/>
    </source>
</evidence>
<evidence type="ECO:0000256" key="1">
    <source>
        <dbReference type="ARBA" id="ARBA00000085"/>
    </source>
</evidence>
<keyword evidence="7" id="KW-0067">ATP-binding</keyword>
<keyword evidence="5" id="KW-0547">Nucleotide-binding</keyword>
<keyword evidence="3" id="KW-0597">Phosphoprotein</keyword>
<evidence type="ECO:0000256" key="6">
    <source>
        <dbReference type="ARBA" id="ARBA00022777"/>
    </source>
</evidence>
<evidence type="ECO:0000256" key="2">
    <source>
        <dbReference type="ARBA" id="ARBA00012438"/>
    </source>
</evidence>
<evidence type="ECO:0000256" key="4">
    <source>
        <dbReference type="ARBA" id="ARBA00022679"/>
    </source>
</evidence>
<evidence type="ECO:0000256" key="5">
    <source>
        <dbReference type="ARBA" id="ARBA00022741"/>
    </source>
</evidence>